<keyword evidence="3 10" id="KW-0328">Glycosyltransferase</keyword>
<evidence type="ECO:0000256" key="5">
    <source>
        <dbReference type="ARBA" id="ARBA00022692"/>
    </source>
</evidence>
<accession>A0A1G4R554</accession>
<comment type="subcellular location">
    <subcellularLocation>
        <location evidence="1">Cell membrane</location>
        <topology evidence="1">Multi-pass membrane protein</topology>
    </subcellularLocation>
</comment>
<keyword evidence="6 8" id="KW-1133">Transmembrane helix</keyword>
<feature type="transmembrane region" description="Helical" evidence="8">
    <location>
        <begin position="146"/>
        <end position="165"/>
    </location>
</feature>
<feature type="transmembrane region" description="Helical" evidence="8">
    <location>
        <begin position="12"/>
        <end position="31"/>
    </location>
</feature>
<gene>
    <name evidence="10" type="ORF">SAMN04487970_10126</name>
</gene>
<evidence type="ECO:0000259" key="9">
    <source>
        <dbReference type="Pfam" id="PF13231"/>
    </source>
</evidence>
<dbReference type="PANTHER" id="PTHR33908">
    <property type="entry name" value="MANNOSYLTRANSFERASE YKCB-RELATED"/>
    <property type="match status" value="1"/>
</dbReference>
<feature type="transmembrane region" description="Helical" evidence="8">
    <location>
        <begin position="282"/>
        <end position="299"/>
    </location>
</feature>
<evidence type="ECO:0000256" key="4">
    <source>
        <dbReference type="ARBA" id="ARBA00022679"/>
    </source>
</evidence>
<dbReference type="Proteomes" id="UP000198601">
    <property type="component" value="Unassembled WGS sequence"/>
</dbReference>
<dbReference type="GO" id="GO:0009103">
    <property type="term" value="P:lipopolysaccharide biosynthetic process"/>
    <property type="evidence" value="ECO:0007669"/>
    <property type="project" value="UniProtKB-ARBA"/>
</dbReference>
<reference evidence="11" key="1">
    <citation type="submission" date="2016-10" db="EMBL/GenBank/DDBJ databases">
        <authorList>
            <person name="Varghese N."/>
            <person name="Submissions S."/>
        </authorList>
    </citation>
    <scope>NUCLEOTIDE SEQUENCE [LARGE SCALE GENOMIC DNA]</scope>
    <source>
        <strain evidence="11">CGMCC 1.8946</strain>
    </source>
</reference>
<dbReference type="STRING" id="624147.SAMN04487970_10126"/>
<organism evidence="10 11">
    <name type="scientific">Paenibacillus tianmuensis</name>
    <dbReference type="NCBI Taxonomy" id="624147"/>
    <lineage>
        <taxon>Bacteria</taxon>
        <taxon>Bacillati</taxon>
        <taxon>Bacillota</taxon>
        <taxon>Bacilli</taxon>
        <taxon>Bacillales</taxon>
        <taxon>Paenibacillaceae</taxon>
        <taxon>Paenibacillus</taxon>
    </lineage>
</organism>
<evidence type="ECO:0000256" key="7">
    <source>
        <dbReference type="ARBA" id="ARBA00023136"/>
    </source>
</evidence>
<dbReference type="InterPro" id="IPR038731">
    <property type="entry name" value="RgtA/B/C-like"/>
</dbReference>
<dbReference type="RefSeq" id="WP_167670161.1">
    <property type="nucleotide sequence ID" value="NZ_FMTT01000012.1"/>
</dbReference>
<dbReference type="EMBL" id="FMTT01000012">
    <property type="protein sequence ID" value="SCW51916.1"/>
    <property type="molecule type" value="Genomic_DNA"/>
</dbReference>
<feature type="transmembrane region" description="Helical" evidence="8">
    <location>
        <begin position="213"/>
        <end position="233"/>
    </location>
</feature>
<feature type="domain" description="Glycosyltransferase RgtA/B/C/D-like" evidence="9">
    <location>
        <begin position="98"/>
        <end position="232"/>
    </location>
</feature>
<evidence type="ECO:0000256" key="2">
    <source>
        <dbReference type="ARBA" id="ARBA00022475"/>
    </source>
</evidence>
<dbReference type="GO" id="GO:0005886">
    <property type="term" value="C:plasma membrane"/>
    <property type="evidence" value="ECO:0007669"/>
    <property type="project" value="UniProtKB-SubCell"/>
</dbReference>
<evidence type="ECO:0000256" key="3">
    <source>
        <dbReference type="ARBA" id="ARBA00022676"/>
    </source>
</evidence>
<dbReference type="Pfam" id="PF13231">
    <property type="entry name" value="PMT_2"/>
    <property type="match status" value="1"/>
</dbReference>
<keyword evidence="2" id="KW-1003">Cell membrane</keyword>
<dbReference type="GO" id="GO:0016763">
    <property type="term" value="F:pentosyltransferase activity"/>
    <property type="evidence" value="ECO:0007669"/>
    <property type="project" value="TreeGrafter"/>
</dbReference>
<evidence type="ECO:0000256" key="6">
    <source>
        <dbReference type="ARBA" id="ARBA00022989"/>
    </source>
</evidence>
<keyword evidence="5 8" id="KW-0812">Transmembrane</keyword>
<sequence length="406" mass="47302">MRQDKNFISYKRIIHWACFALILIIALYLRVKFVQSVSHEMSPDAVNYSKMAQQLIEKGFYGYNSTTPNAYVTPGYPLFVAINYIIAEKFNWDPLVLTRYVQILLSMCTLVMIYGLTRKLAKNGIVALLAVFVTAIYPPFVWANGAVLTEVLGTFFLMGYLLWQLYAMDSSSRRHSLISGILMGLTVLVRPEFLPVIFVLYALRWWQQRDRRVWIMLLWSLLGIVLVLSPWWIRNAVTLHEFIPLATQTNPLMAGSFPYNNYEDNMVDRNGKTDMEFTKERLIFGFTHYPRLFLWWYTFGKLEYLYSNMYHGGGHAPLYQVILSSNMLHDAIVWFGAAAILISFLRLKEQKTMLAAVIIIMSLIRLAFVPEYRYNFSLMPLFIVLASTTGYQIYCLMRNRNERKTE</sequence>
<keyword evidence="11" id="KW-1185">Reference proteome</keyword>
<evidence type="ECO:0000256" key="1">
    <source>
        <dbReference type="ARBA" id="ARBA00004651"/>
    </source>
</evidence>
<evidence type="ECO:0000256" key="8">
    <source>
        <dbReference type="SAM" id="Phobius"/>
    </source>
</evidence>
<proteinExistence type="predicted"/>
<name>A0A1G4R554_9BACL</name>
<evidence type="ECO:0000313" key="10">
    <source>
        <dbReference type="EMBL" id="SCW51916.1"/>
    </source>
</evidence>
<feature type="transmembrane region" description="Helical" evidence="8">
    <location>
        <begin position="177"/>
        <end position="201"/>
    </location>
</feature>
<protein>
    <submittedName>
        <fullName evidence="10">Dolichyl-phosphate-mannose-protein mannosyltransferase</fullName>
    </submittedName>
</protein>
<feature type="transmembrane region" description="Helical" evidence="8">
    <location>
        <begin position="124"/>
        <end position="140"/>
    </location>
</feature>
<dbReference type="AlphaFoldDB" id="A0A1G4R554"/>
<evidence type="ECO:0000313" key="11">
    <source>
        <dbReference type="Proteomes" id="UP000198601"/>
    </source>
</evidence>
<dbReference type="PANTHER" id="PTHR33908:SF11">
    <property type="entry name" value="MEMBRANE PROTEIN"/>
    <property type="match status" value="1"/>
</dbReference>
<keyword evidence="4 10" id="KW-0808">Transferase</keyword>
<feature type="transmembrane region" description="Helical" evidence="8">
    <location>
        <begin position="376"/>
        <end position="397"/>
    </location>
</feature>
<keyword evidence="7 8" id="KW-0472">Membrane</keyword>
<feature type="transmembrane region" description="Helical" evidence="8">
    <location>
        <begin position="319"/>
        <end position="345"/>
    </location>
</feature>
<feature type="transmembrane region" description="Helical" evidence="8">
    <location>
        <begin position="352"/>
        <end position="370"/>
    </location>
</feature>
<dbReference type="InterPro" id="IPR050297">
    <property type="entry name" value="LipidA_mod_glycosyltrf_83"/>
</dbReference>
<feature type="transmembrane region" description="Helical" evidence="8">
    <location>
        <begin position="100"/>
        <end position="117"/>
    </location>
</feature>